<name>A0A914WZ53_9BILA</name>
<dbReference type="Proteomes" id="UP000887566">
    <property type="component" value="Unplaced"/>
</dbReference>
<proteinExistence type="predicted"/>
<dbReference type="WBParaSite" id="PSAMB.scaffold5671size11129.g27070.t1">
    <property type="protein sequence ID" value="PSAMB.scaffold5671size11129.g27070.t1"/>
    <property type="gene ID" value="PSAMB.scaffold5671size11129.g27070"/>
</dbReference>
<keyword evidence="1" id="KW-0812">Transmembrane</keyword>
<keyword evidence="1" id="KW-1133">Transmembrane helix</keyword>
<reference evidence="3" key="1">
    <citation type="submission" date="2022-11" db="UniProtKB">
        <authorList>
            <consortium name="WormBaseParasite"/>
        </authorList>
    </citation>
    <scope>IDENTIFICATION</scope>
</reference>
<keyword evidence="2" id="KW-1185">Reference proteome</keyword>
<organism evidence="2 3">
    <name type="scientific">Plectus sambesii</name>
    <dbReference type="NCBI Taxonomy" id="2011161"/>
    <lineage>
        <taxon>Eukaryota</taxon>
        <taxon>Metazoa</taxon>
        <taxon>Ecdysozoa</taxon>
        <taxon>Nematoda</taxon>
        <taxon>Chromadorea</taxon>
        <taxon>Plectida</taxon>
        <taxon>Plectina</taxon>
        <taxon>Plectoidea</taxon>
        <taxon>Plectidae</taxon>
        <taxon>Plectus</taxon>
    </lineage>
</organism>
<evidence type="ECO:0000313" key="2">
    <source>
        <dbReference type="Proteomes" id="UP000887566"/>
    </source>
</evidence>
<feature type="transmembrane region" description="Helical" evidence="1">
    <location>
        <begin position="63"/>
        <end position="86"/>
    </location>
</feature>
<evidence type="ECO:0000256" key="1">
    <source>
        <dbReference type="SAM" id="Phobius"/>
    </source>
</evidence>
<protein>
    <submittedName>
        <fullName evidence="3">Uncharacterized protein</fullName>
    </submittedName>
</protein>
<keyword evidence="1" id="KW-0472">Membrane</keyword>
<evidence type="ECO:0000313" key="3">
    <source>
        <dbReference type="WBParaSite" id="PSAMB.scaffold5671size11129.g27070.t1"/>
    </source>
</evidence>
<sequence length="151" mass="17441">MQPNKKLYSALTMEERIARDDWRAPIDKPVVIWSKESQWHPDFGKDDEGVGGEQDRVSVTSRYMSFAILGSVVAFVFYAYLSHIMYAKRMKRREERVIKLSSLMIKAGYDTSSLNLPQIVIQDEFDDGEIEPSGSGERRRSILNLFKGFRL</sequence>
<accession>A0A914WZ53</accession>
<dbReference type="AlphaFoldDB" id="A0A914WZ53"/>